<evidence type="ECO:0008006" key="3">
    <source>
        <dbReference type="Google" id="ProtNLM"/>
    </source>
</evidence>
<name>A0A1M7Z7Y9_9HYPH</name>
<accession>A0A1M7Z7Y9</accession>
<protein>
    <recommendedName>
        <fullName evidence="3">Winged helix-turn-helix domain-containing protein</fullName>
    </recommendedName>
</protein>
<sequence>MQQDPDGGDNEADAISLPGPGAAALERLTPAQARRIALAAQGFGGRTRRADGSAAGPSAAVLHRAVRRLGVLQIDSVNVLVRSHYLPLFSRLGSYDTAVLDRAAWARKKTLFEYWGHEASLLPVEMQPLFRWRMARASRGVGIYSGLAKFGVERRDFINAVEAEIASRGPLSAGELSEGGKGAGGWWGWSEGKTAVEYLFWAGRLTTATRRGFERIYDLPERVLPAAVLSQPTPPEAEAQRALLLIAARALGVATARDLRDYFRLGPADAHARIAELVEDGSLQPVTVDGWKHQAFLDPAARRPRRIEATALLSPFDSLIWERARTLRLFDFHYRLAFYTPAEKRTHGYYVLPVLFGDRLVGRIDLKADRAAGVLRMIAAHGEARTGKRDDPAAIAAAVAAELVPLAAWLGLGGIDCGTEGDLAAGIARAIG</sequence>
<dbReference type="AlphaFoldDB" id="A0A1M7Z7Y9"/>
<dbReference type="OrthoDB" id="9787207at2"/>
<evidence type="ECO:0000313" key="2">
    <source>
        <dbReference type="Proteomes" id="UP000186406"/>
    </source>
</evidence>
<reference evidence="1 2" key="1">
    <citation type="submission" date="2016-12" db="EMBL/GenBank/DDBJ databases">
        <authorList>
            <person name="Song W.-J."/>
            <person name="Kurnit D.M."/>
        </authorList>
    </citation>
    <scope>NUCLEOTIDE SEQUENCE [LARGE SCALE GENOMIC DNA]</scope>
    <source>
        <strain evidence="1 2">DSM 19599</strain>
    </source>
</reference>
<dbReference type="Pfam" id="PF06224">
    <property type="entry name" value="AlkZ-like"/>
    <property type="match status" value="1"/>
</dbReference>
<dbReference type="PANTHER" id="PTHR30528:SF0">
    <property type="entry name" value="CYTOPLASMIC PROTEIN"/>
    <property type="match status" value="1"/>
</dbReference>
<dbReference type="InterPro" id="IPR009351">
    <property type="entry name" value="AlkZ-like"/>
</dbReference>
<proteinExistence type="predicted"/>
<dbReference type="Proteomes" id="UP000186406">
    <property type="component" value="Unassembled WGS sequence"/>
</dbReference>
<evidence type="ECO:0000313" key="1">
    <source>
        <dbReference type="EMBL" id="SHO61058.1"/>
    </source>
</evidence>
<dbReference type="STRING" id="1123029.SAMN02745172_00533"/>
<dbReference type="PANTHER" id="PTHR30528">
    <property type="entry name" value="CYTOPLASMIC PROTEIN"/>
    <property type="match status" value="1"/>
</dbReference>
<dbReference type="EMBL" id="FRXO01000001">
    <property type="protein sequence ID" value="SHO61058.1"/>
    <property type="molecule type" value="Genomic_DNA"/>
</dbReference>
<dbReference type="RefSeq" id="WP_139282377.1">
    <property type="nucleotide sequence ID" value="NZ_FRXO01000001.1"/>
</dbReference>
<keyword evidence="2" id="KW-1185">Reference proteome</keyword>
<organism evidence="1 2">
    <name type="scientific">Pseudoxanthobacter soli DSM 19599</name>
    <dbReference type="NCBI Taxonomy" id="1123029"/>
    <lineage>
        <taxon>Bacteria</taxon>
        <taxon>Pseudomonadati</taxon>
        <taxon>Pseudomonadota</taxon>
        <taxon>Alphaproteobacteria</taxon>
        <taxon>Hyphomicrobiales</taxon>
        <taxon>Segnochrobactraceae</taxon>
        <taxon>Pseudoxanthobacter</taxon>
    </lineage>
</organism>
<gene>
    <name evidence="1" type="ORF">SAMN02745172_00533</name>
</gene>